<dbReference type="Gene3D" id="3.90.1410.10">
    <property type="entry name" value="set domain protein methyltransferase, domain 1"/>
    <property type="match status" value="1"/>
</dbReference>
<keyword evidence="2" id="KW-1185">Reference proteome</keyword>
<dbReference type="GO" id="GO:0016279">
    <property type="term" value="F:protein-lysine N-methyltransferase activity"/>
    <property type="evidence" value="ECO:0007669"/>
    <property type="project" value="TreeGrafter"/>
</dbReference>
<dbReference type="AlphaFoldDB" id="A0A1E1JVG4"/>
<organism evidence="1 2">
    <name type="scientific">Rhynchosporium agropyri</name>
    <dbReference type="NCBI Taxonomy" id="914238"/>
    <lineage>
        <taxon>Eukaryota</taxon>
        <taxon>Fungi</taxon>
        <taxon>Dikarya</taxon>
        <taxon>Ascomycota</taxon>
        <taxon>Pezizomycotina</taxon>
        <taxon>Leotiomycetes</taxon>
        <taxon>Helotiales</taxon>
        <taxon>Ploettnerulaceae</taxon>
        <taxon>Rhynchosporium</taxon>
    </lineage>
</organism>
<name>A0A1E1JVG4_9HELO</name>
<dbReference type="SUPFAM" id="SSF82199">
    <property type="entry name" value="SET domain"/>
    <property type="match status" value="1"/>
</dbReference>
<dbReference type="OrthoDB" id="42889at2759"/>
<dbReference type="EMBL" id="FJUX01000003">
    <property type="protein sequence ID" value="CZS89885.1"/>
    <property type="molecule type" value="Genomic_DNA"/>
</dbReference>
<evidence type="ECO:0008006" key="3">
    <source>
        <dbReference type="Google" id="ProtNLM"/>
    </source>
</evidence>
<dbReference type="InterPro" id="IPR046341">
    <property type="entry name" value="SET_dom_sf"/>
</dbReference>
<gene>
    <name evidence="1" type="ORF">RAG0_01115</name>
</gene>
<dbReference type="PANTHER" id="PTHR13271">
    <property type="entry name" value="UNCHARACTERIZED PUTATIVE METHYLTRANSFERASE"/>
    <property type="match status" value="1"/>
</dbReference>
<proteinExistence type="predicted"/>
<accession>A0A1E1JVG4</accession>
<sequence>MVASMNDPSTRIQALVSWAQGHGTSLHPQVEIYHDSITGMSFRALQDILPGSKLVDCSFRTTLSYLNAIEASPVFLSHSPPFPPHFIDALKIDDPNVIGHFFLIQQYLLGPDSFWWDYIRLLPQPDSPEAIGLPVWWPDSDQAFLAGTNAEPPIKKRKSLWEEEWRQGLSLLREGFSDSERYTYHMYQWAASIFGSRSFRASLTIPSEYITVAAHDDLSHLNMAHIDKDRFSVLLPVMDIGNHDGQNRVDWSQHAAEGSFSLSNSGLISRGSQIYNFYGDKSNSELLVAYGFILPDLSRNVVNLRLTPSPEAVLLRRSQNSYKRDSKQLEQEFMFNVGIPEPRSHQGPSEPNMLSPGLVDTMSCMVANSRERRYLLSNPTYSVENDPAAFRGAMSRNLILVLRLIHEKLQYEVSRIEQSDAELGEPQNQNQRIALEYRSRQIQVLKTAIPPISSSLLSALNDSSELQHPTKNVDCIEQDRVPKEGFAEFLSLERAFDWLHLYFPEISLQVSQLISEDQEEPLPLDWAVLIEDWDHTYWTVWIYLVWMLWLQNTSDFEDRHAKMTAWIGHMNLLYDEALSLDSQSSRLYADSTEKETIESMVQDIAQISSLKSVSASHPGLIERLRNFASFVATEEVIPASYQMRNGSQSGEMLEQKLLCIWNSEGAQHVRHSGLWTEFLFI</sequence>
<dbReference type="PANTHER" id="PTHR13271:SF146">
    <property type="entry name" value="SET DOMAIN-CONTAINING PROTEIN"/>
    <property type="match status" value="1"/>
</dbReference>
<reference evidence="2" key="1">
    <citation type="submission" date="2016-03" db="EMBL/GenBank/DDBJ databases">
        <authorList>
            <person name="Guldener U."/>
        </authorList>
    </citation>
    <scope>NUCLEOTIDE SEQUENCE [LARGE SCALE GENOMIC DNA]</scope>
    <source>
        <strain evidence="2">04CH-RAC-A.6.1</strain>
    </source>
</reference>
<evidence type="ECO:0000313" key="2">
    <source>
        <dbReference type="Proteomes" id="UP000178912"/>
    </source>
</evidence>
<protein>
    <recommendedName>
        <fullName evidence="3">SET domain-containing protein</fullName>
    </recommendedName>
</protein>
<dbReference type="InterPro" id="IPR050600">
    <property type="entry name" value="SETD3_SETD6_MTase"/>
</dbReference>
<evidence type="ECO:0000313" key="1">
    <source>
        <dbReference type="EMBL" id="CZS89885.1"/>
    </source>
</evidence>
<dbReference type="Proteomes" id="UP000178912">
    <property type="component" value="Unassembled WGS sequence"/>
</dbReference>
<dbReference type="GO" id="GO:0005634">
    <property type="term" value="C:nucleus"/>
    <property type="evidence" value="ECO:0007669"/>
    <property type="project" value="TreeGrafter"/>
</dbReference>